<name>R7YDG8_9ACTN</name>
<proteinExistence type="predicted"/>
<dbReference type="AlphaFoldDB" id="R7YDG8"/>
<dbReference type="RefSeq" id="WP_010841553.1">
    <property type="nucleotide sequence ID" value="NZ_AQPW01000004.1"/>
</dbReference>
<organism evidence="1 2">
    <name type="scientific">Gordonia terrae C-6</name>
    <dbReference type="NCBI Taxonomy" id="1316928"/>
    <lineage>
        <taxon>Bacteria</taxon>
        <taxon>Bacillati</taxon>
        <taxon>Actinomycetota</taxon>
        <taxon>Actinomycetes</taxon>
        <taxon>Mycobacteriales</taxon>
        <taxon>Gordoniaceae</taxon>
        <taxon>Gordonia</taxon>
    </lineage>
</organism>
<dbReference type="EMBL" id="AQPW01000004">
    <property type="protein sequence ID" value="EON33784.1"/>
    <property type="molecule type" value="Genomic_DNA"/>
</dbReference>
<dbReference type="PATRIC" id="fig|1316928.3.peg.1091"/>
<reference evidence="1 2" key="1">
    <citation type="journal article" date="2013" name="Genome Announc.">
        <title>Draft Genome Sequence of a Benzothiophene-Desulfurizing Bacterium, Gordona terrae Strain C-6.</title>
        <authorList>
            <person name="Wang W."/>
            <person name="Ma T."/>
            <person name="Ren Y."/>
            <person name="Li G."/>
        </authorList>
    </citation>
    <scope>NUCLEOTIDE SEQUENCE [LARGE SCALE GENOMIC DNA]</scope>
    <source>
        <strain evidence="1 2">C-6</strain>
    </source>
</reference>
<evidence type="ECO:0000313" key="2">
    <source>
        <dbReference type="Proteomes" id="UP000013569"/>
    </source>
</evidence>
<dbReference type="Proteomes" id="UP000013569">
    <property type="component" value="Unassembled WGS sequence"/>
</dbReference>
<comment type="caution">
    <text evidence="1">The sequence shown here is derived from an EMBL/GenBank/DDBJ whole genome shotgun (WGS) entry which is preliminary data.</text>
</comment>
<gene>
    <name evidence="1" type="ORF">GTC6_05437</name>
</gene>
<protein>
    <submittedName>
        <fullName evidence="1">Uncharacterized protein</fullName>
    </submittedName>
</protein>
<dbReference type="OrthoDB" id="9926583at2"/>
<accession>R7YDG8</accession>
<sequence length="112" mass="13168">MKPYQRKTFKQLKDSVTVKKGALWQEACDDGDQEYVLLDSAFNRDPRQTQRIYDRALVEDDPKNFVEVFKVSPEYQTREELDLWEAFQKSQAKVRVTKPVAKRVARKTKKAA</sequence>
<evidence type="ECO:0000313" key="1">
    <source>
        <dbReference type="EMBL" id="EON33784.1"/>
    </source>
</evidence>